<reference evidence="1 2" key="1">
    <citation type="submission" date="2018-05" db="EMBL/GenBank/DDBJ databases">
        <title>Genome sequencing of Flavobacterium sp. HYN0049.</title>
        <authorList>
            <person name="Yi H."/>
            <person name="Baek C."/>
        </authorList>
    </citation>
    <scope>NUCLEOTIDE SEQUENCE [LARGE SCALE GENOMIC DNA]</scope>
    <source>
        <strain evidence="1 2">HYN0049</strain>
    </source>
</reference>
<dbReference type="SUPFAM" id="SSF53756">
    <property type="entry name" value="UDP-Glycosyltransferase/glycogen phosphorylase"/>
    <property type="match status" value="1"/>
</dbReference>
<dbReference type="PANTHER" id="PTHR12526">
    <property type="entry name" value="GLYCOSYLTRANSFERASE"/>
    <property type="match status" value="1"/>
</dbReference>
<organism evidence="1 2">
    <name type="scientific">Flavobacterium pallidum</name>
    <dbReference type="NCBI Taxonomy" id="2172098"/>
    <lineage>
        <taxon>Bacteria</taxon>
        <taxon>Pseudomonadati</taxon>
        <taxon>Bacteroidota</taxon>
        <taxon>Flavobacteriia</taxon>
        <taxon>Flavobacteriales</taxon>
        <taxon>Flavobacteriaceae</taxon>
        <taxon>Flavobacterium</taxon>
    </lineage>
</organism>
<evidence type="ECO:0008006" key="3">
    <source>
        <dbReference type="Google" id="ProtNLM"/>
    </source>
</evidence>
<dbReference type="EMBL" id="CP029187">
    <property type="protein sequence ID" value="AWI25656.1"/>
    <property type="molecule type" value="Genomic_DNA"/>
</dbReference>
<gene>
    <name evidence="1" type="ORF">HYN49_06955</name>
</gene>
<protein>
    <recommendedName>
        <fullName evidence="3">Glycosyl transferase family 1</fullName>
    </recommendedName>
</protein>
<dbReference type="OrthoDB" id="9768685at2"/>
<dbReference type="Pfam" id="PF13692">
    <property type="entry name" value="Glyco_trans_1_4"/>
    <property type="match status" value="1"/>
</dbReference>
<sequence>MKVVHICTNYKGGAGKAAFRMHNALLAANIDSVFMSFGEKPLTDINGNHTILLNPHHTLWTRLVSKIRKKSGWYHPFEKQLRSLRHELEYTMVSLPVKGISLNHIKEIKEADIIHLHAVQNLIDYGRFFKNLKKPLAWTLHDINPIAGMFHLRTDEAHNRLKAGILDEEVRRYKSGILRDLQNAAIVAPSQWLCDEVEKRNVFGSISLYEIPNAVPEIYFRRQDRTRLKQQYKLNQSHTHILYVVSDFADKNKGLDLLINALQSIDTSDICLLLVGSGDRAVFETFRFFDFGYINDDEEMANIYNLADIFVLPSRDENLPNVLLESLACGTPVVSFPVGGMQQYIKNGINGETAEEISGSALAKALTKAVQNIHLFQREAIKRQAHVNFNTEKHAESYINVYKKLQENHHRNP</sequence>
<keyword evidence="2" id="KW-1185">Reference proteome</keyword>
<evidence type="ECO:0000313" key="2">
    <source>
        <dbReference type="Proteomes" id="UP000244937"/>
    </source>
</evidence>
<dbReference type="PANTHER" id="PTHR12526:SF637">
    <property type="entry name" value="GLYCOSYLTRANSFERASE EPSF-RELATED"/>
    <property type="match status" value="1"/>
</dbReference>
<dbReference type="RefSeq" id="WP_108903442.1">
    <property type="nucleotide sequence ID" value="NZ_CP029187.1"/>
</dbReference>
<evidence type="ECO:0000313" key="1">
    <source>
        <dbReference type="EMBL" id="AWI25656.1"/>
    </source>
</evidence>
<dbReference type="AlphaFoldDB" id="A0A2S1SGW2"/>
<name>A0A2S1SGW2_9FLAO</name>
<dbReference type="KEGG" id="fpal:HYN49_06955"/>
<accession>A0A2S1SGW2</accession>
<proteinExistence type="predicted"/>
<dbReference type="Gene3D" id="3.40.50.2000">
    <property type="entry name" value="Glycogen Phosphorylase B"/>
    <property type="match status" value="2"/>
</dbReference>
<dbReference type="Proteomes" id="UP000244937">
    <property type="component" value="Chromosome"/>
</dbReference>